<accession>A0AAV7KPY1</accession>
<evidence type="ECO:0000313" key="2">
    <source>
        <dbReference type="Proteomes" id="UP001066276"/>
    </source>
</evidence>
<gene>
    <name evidence="1" type="ORF">NDU88_001588</name>
</gene>
<evidence type="ECO:0000313" key="1">
    <source>
        <dbReference type="EMBL" id="KAJ1081406.1"/>
    </source>
</evidence>
<reference evidence="1" key="1">
    <citation type="journal article" date="2022" name="bioRxiv">
        <title>Sequencing and chromosome-scale assembly of the giantPleurodeles waltlgenome.</title>
        <authorList>
            <person name="Brown T."/>
            <person name="Elewa A."/>
            <person name="Iarovenko S."/>
            <person name="Subramanian E."/>
            <person name="Araus A.J."/>
            <person name="Petzold A."/>
            <person name="Susuki M."/>
            <person name="Suzuki K.-i.T."/>
            <person name="Hayashi T."/>
            <person name="Toyoda A."/>
            <person name="Oliveira C."/>
            <person name="Osipova E."/>
            <person name="Leigh N.D."/>
            <person name="Simon A."/>
            <person name="Yun M.H."/>
        </authorList>
    </citation>
    <scope>NUCLEOTIDE SEQUENCE</scope>
    <source>
        <strain evidence="1">20211129_DDA</strain>
        <tissue evidence="1">Liver</tissue>
    </source>
</reference>
<dbReference type="EMBL" id="JANPWB010000016">
    <property type="protein sequence ID" value="KAJ1081406.1"/>
    <property type="molecule type" value="Genomic_DNA"/>
</dbReference>
<dbReference type="Proteomes" id="UP001066276">
    <property type="component" value="Chromosome 12"/>
</dbReference>
<sequence>MTDAARKLLYVNKKHFEKEDKANRLLAYKLRQKQLKKHVFSIKDDDCNAHTSTSEILDLFTTFYSALYQAQLTPAVLETTLRGASPSSN</sequence>
<comment type="caution">
    <text evidence="1">The sequence shown here is derived from an EMBL/GenBank/DDBJ whole genome shotgun (WGS) entry which is preliminary data.</text>
</comment>
<organism evidence="1 2">
    <name type="scientific">Pleurodeles waltl</name>
    <name type="common">Iberian ribbed newt</name>
    <dbReference type="NCBI Taxonomy" id="8319"/>
    <lineage>
        <taxon>Eukaryota</taxon>
        <taxon>Metazoa</taxon>
        <taxon>Chordata</taxon>
        <taxon>Craniata</taxon>
        <taxon>Vertebrata</taxon>
        <taxon>Euteleostomi</taxon>
        <taxon>Amphibia</taxon>
        <taxon>Batrachia</taxon>
        <taxon>Caudata</taxon>
        <taxon>Salamandroidea</taxon>
        <taxon>Salamandridae</taxon>
        <taxon>Pleurodelinae</taxon>
        <taxon>Pleurodeles</taxon>
    </lineage>
</organism>
<keyword evidence="2" id="KW-1185">Reference proteome</keyword>
<proteinExistence type="predicted"/>
<name>A0AAV7KPY1_PLEWA</name>
<dbReference type="AlphaFoldDB" id="A0AAV7KPY1"/>
<protein>
    <submittedName>
        <fullName evidence="1">Uncharacterized protein</fullName>
    </submittedName>
</protein>